<dbReference type="RefSeq" id="WP_349761858.1">
    <property type="nucleotide sequence ID" value="NZ_JBEGCJ010000003.1"/>
</dbReference>
<sequence>MDEKNLVSDYRRWLTFQQQAQLDREHRGGRQRLEESKVSATRMTEAYRSMAEKGASEGASYRTLFLRDHDDTALACEGWLFVRRVLAEGGSTRVRATLLTTFTLEAGRIEPGNRPAEKVTLEIFDQLQVDRGMSSVVRVDRTEGNRDTRFITLLDTVRGDLRRHMA</sequence>
<dbReference type="EMBL" id="JBEGCJ010000003">
    <property type="protein sequence ID" value="MEQ6917603.1"/>
    <property type="molecule type" value="Genomic_DNA"/>
</dbReference>
<reference evidence="1 2" key="1">
    <citation type="submission" date="2024-05" db="EMBL/GenBank/DDBJ databases">
        <title>Halomonas sp. SSM6 16S ribosomal RNA gene Genome sequencing and assembly.</title>
        <authorList>
            <person name="Yook S."/>
        </authorList>
    </citation>
    <scope>NUCLEOTIDE SEQUENCE [LARGE SCALE GENOMIC DNA]</scope>
    <source>
        <strain evidence="1 2">SSM6</strain>
    </source>
</reference>
<organism evidence="1 2">
    <name type="scientific">Halomonas aquatica</name>
    <dbReference type="NCBI Taxonomy" id="3151123"/>
    <lineage>
        <taxon>Bacteria</taxon>
        <taxon>Pseudomonadati</taxon>
        <taxon>Pseudomonadota</taxon>
        <taxon>Gammaproteobacteria</taxon>
        <taxon>Oceanospirillales</taxon>
        <taxon>Halomonadaceae</taxon>
        <taxon>Halomonas</taxon>
    </lineage>
</organism>
<gene>
    <name evidence="1" type="ORF">ABE960_08730</name>
</gene>
<keyword evidence="2" id="KW-1185">Reference proteome</keyword>
<evidence type="ECO:0000313" key="2">
    <source>
        <dbReference type="Proteomes" id="UP001442468"/>
    </source>
</evidence>
<name>A0ABV1NEY2_9GAMM</name>
<evidence type="ECO:0000313" key="1">
    <source>
        <dbReference type="EMBL" id="MEQ6917603.1"/>
    </source>
</evidence>
<proteinExistence type="predicted"/>
<accession>A0ABV1NEY2</accession>
<protein>
    <submittedName>
        <fullName evidence="1">Uncharacterized protein</fullName>
    </submittedName>
</protein>
<dbReference type="Proteomes" id="UP001442468">
    <property type="component" value="Unassembled WGS sequence"/>
</dbReference>
<comment type="caution">
    <text evidence="1">The sequence shown here is derived from an EMBL/GenBank/DDBJ whole genome shotgun (WGS) entry which is preliminary data.</text>
</comment>